<reference evidence="1" key="1">
    <citation type="submission" date="2023-03" db="EMBL/GenBank/DDBJ databases">
        <title>Chromosome-level genomes of two armyworms, Mythimna separata and Mythimna loreyi, provide insights into the biosynthesis and reception of sex pheromones.</title>
        <authorList>
            <person name="Zhao H."/>
        </authorList>
    </citation>
    <scope>NUCLEOTIDE SEQUENCE</scope>
    <source>
        <strain evidence="1">BeijingLab</strain>
        <tissue evidence="1">Pupa</tissue>
    </source>
</reference>
<gene>
    <name evidence="1" type="ORF">PYW07_006669</name>
    <name evidence="2" type="ORF">PYW07_006670</name>
</gene>
<dbReference type="Proteomes" id="UP001231518">
    <property type="component" value="Chromosome 19"/>
</dbReference>
<evidence type="ECO:0000313" key="1">
    <source>
        <dbReference type="EMBL" id="KAJ8728973.1"/>
    </source>
</evidence>
<sequence length="91" mass="10263">MTRYTHTYIGIYTVTERCRDGWYKGCSERSQRCGVFPGNYVAPAASSRPKHDKRCGVFPGNYVAPAASSRPKHDKVHTYLHRYLHGDGALS</sequence>
<proteinExistence type="predicted"/>
<accession>A0AAD8DWZ2</accession>
<dbReference type="EMBL" id="JARGEI010000007">
    <property type="protein sequence ID" value="KAJ8728973.1"/>
    <property type="molecule type" value="Genomic_DNA"/>
</dbReference>
<dbReference type="EMBL" id="JARGEI010000007">
    <property type="protein sequence ID" value="KAJ8728974.1"/>
    <property type="molecule type" value="Genomic_DNA"/>
</dbReference>
<dbReference type="GO" id="GO:0032436">
    <property type="term" value="P:positive regulation of proteasomal ubiquitin-dependent protein catabolic process"/>
    <property type="evidence" value="ECO:0007669"/>
    <property type="project" value="TreeGrafter"/>
</dbReference>
<dbReference type="GO" id="GO:0046330">
    <property type="term" value="P:positive regulation of JNK cascade"/>
    <property type="evidence" value="ECO:0007669"/>
    <property type="project" value="TreeGrafter"/>
</dbReference>
<comment type="caution">
    <text evidence="1">The sequence shown here is derived from an EMBL/GenBank/DDBJ whole genome shotgun (WGS) entry which is preliminary data.</text>
</comment>
<protein>
    <submittedName>
        <fullName evidence="1">Uncharacterized protein</fullName>
    </submittedName>
</protein>
<dbReference type="GO" id="GO:0016567">
    <property type="term" value="P:protein ubiquitination"/>
    <property type="evidence" value="ECO:0007669"/>
    <property type="project" value="TreeGrafter"/>
</dbReference>
<evidence type="ECO:0000313" key="2">
    <source>
        <dbReference type="EMBL" id="KAJ8728974.1"/>
    </source>
</evidence>
<name>A0AAD8DWZ2_MYTSE</name>
<dbReference type="PANTHER" id="PTHR14167:SF51">
    <property type="entry name" value="RING-TYPE E3 UBIQUITIN TRANSFERASE"/>
    <property type="match status" value="1"/>
</dbReference>
<dbReference type="AlphaFoldDB" id="A0AAD8DWZ2"/>
<dbReference type="GO" id="GO:0061630">
    <property type="term" value="F:ubiquitin protein ligase activity"/>
    <property type="evidence" value="ECO:0007669"/>
    <property type="project" value="TreeGrafter"/>
</dbReference>
<keyword evidence="3" id="KW-1185">Reference proteome</keyword>
<evidence type="ECO:0000313" key="3">
    <source>
        <dbReference type="Proteomes" id="UP001231518"/>
    </source>
</evidence>
<dbReference type="PANTHER" id="PTHR14167">
    <property type="entry name" value="SH3 DOMAIN-CONTAINING"/>
    <property type="match status" value="1"/>
</dbReference>
<organism evidence="1 3">
    <name type="scientific">Mythimna separata</name>
    <name type="common">Oriental armyworm</name>
    <name type="synonym">Pseudaletia separata</name>
    <dbReference type="NCBI Taxonomy" id="271217"/>
    <lineage>
        <taxon>Eukaryota</taxon>
        <taxon>Metazoa</taxon>
        <taxon>Ecdysozoa</taxon>
        <taxon>Arthropoda</taxon>
        <taxon>Hexapoda</taxon>
        <taxon>Insecta</taxon>
        <taxon>Pterygota</taxon>
        <taxon>Neoptera</taxon>
        <taxon>Endopterygota</taxon>
        <taxon>Lepidoptera</taxon>
        <taxon>Glossata</taxon>
        <taxon>Ditrysia</taxon>
        <taxon>Noctuoidea</taxon>
        <taxon>Noctuidae</taxon>
        <taxon>Noctuinae</taxon>
        <taxon>Hadenini</taxon>
        <taxon>Mythimna</taxon>
    </lineage>
</organism>
<dbReference type="InterPro" id="IPR050384">
    <property type="entry name" value="Endophilin_SH3RF"/>
</dbReference>
<dbReference type="SUPFAM" id="SSF50044">
    <property type="entry name" value="SH3-domain"/>
    <property type="match status" value="1"/>
</dbReference>
<dbReference type="Gene3D" id="2.30.30.40">
    <property type="entry name" value="SH3 Domains"/>
    <property type="match status" value="1"/>
</dbReference>
<dbReference type="InterPro" id="IPR036028">
    <property type="entry name" value="SH3-like_dom_sf"/>
</dbReference>